<dbReference type="Proteomes" id="UP001500393">
    <property type="component" value="Unassembled WGS sequence"/>
</dbReference>
<dbReference type="EMBL" id="BAAAOS010000002">
    <property type="protein sequence ID" value="GAA1551783.1"/>
    <property type="molecule type" value="Genomic_DNA"/>
</dbReference>
<dbReference type="Pfam" id="PF13561">
    <property type="entry name" value="adh_short_C2"/>
    <property type="match status" value="1"/>
</dbReference>
<evidence type="ECO:0000313" key="3">
    <source>
        <dbReference type="EMBL" id="GAA1551783.1"/>
    </source>
</evidence>
<reference evidence="3 4" key="1">
    <citation type="journal article" date="2019" name="Int. J. Syst. Evol. Microbiol.">
        <title>The Global Catalogue of Microorganisms (GCM) 10K type strain sequencing project: providing services to taxonomists for standard genome sequencing and annotation.</title>
        <authorList>
            <consortium name="The Broad Institute Genomics Platform"/>
            <consortium name="The Broad Institute Genome Sequencing Center for Infectious Disease"/>
            <person name="Wu L."/>
            <person name="Ma J."/>
        </authorList>
    </citation>
    <scope>NUCLEOTIDE SEQUENCE [LARGE SCALE GENOMIC DNA]</scope>
    <source>
        <strain evidence="3 4">JCM 14969</strain>
    </source>
</reference>
<evidence type="ECO:0000256" key="2">
    <source>
        <dbReference type="SAM" id="MobiDB-lite"/>
    </source>
</evidence>
<accession>A0ABN2C360</accession>
<keyword evidence="4" id="KW-1185">Reference proteome</keyword>
<gene>
    <name evidence="3" type="ORF">GCM10009789_01910</name>
</gene>
<dbReference type="SUPFAM" id="SSF51735">
    <property type="entry name" value="NAD(P)-binding Rossmann-fold domains"/>
    <property type="match status" value="1"/>
</dbReference>
<dbReference type="Gene3D" id="3.40.50.720">
    <property type="entry name" value="NAD(P)-binding Rossmann-like Domain"/>
    <property type="match status" value="1"/>
</dbReference>
<sequence>MLGLTKGLARDLGERGITATVVHPGNTDTDMNPADGPDAEQERPFIALGEYGAAVDIAATVAHLAGEGGRYITGTAISVDGGYAA</sequence>
<dbReference type="PANTHER" id="PTHR42760">
    <property type="entry name" value="SHORT-CHAIN DEHYDROGENASES/REDUCTASES FAMILY MEMBER"/>
    <property type="match status" value="1"/>
</dbReference>
<protein>
    <submittedName>
        <fullName evidence="3">Uncharacterized protein</fullName>
    </submittedName>
</protein>
<dbReference type="InterPro" id="IPR002347">
    <property type="entry name" value="SDR_fam"/>
</dbReference>
<dbReference type="PANTHER" id="PTHR42760:SF50">
    <property type="entry name" value="SHORT-CHAIN DEHYDROGENASE-RELATED"/>
    <property type="match status" value="1"/>
</dbReference>
<evidence type="ECO:0000256" key="1">
    <source>
        <dbReference type="ARBA" id="ARBA00006484"/>
    </source>
</evidence>
<comment type="caution">
    <text evidence="3">The sequence shown here is derived from an EMBL/GenBank/DDBJ whole genome shotgun (WGS) entry which is preliminary data.</text>
</comment>
<evidence type="ECO:0000313" key="4">
    <source>
        <dbReference type="Proteomes" id="UP001500393"/>
    </source>
</evidence>
<dbReference type="InterPro" id="IPR036291">
    <property type="entry name" value="NAD(P)-bd_dom_sf"/>
</dbReference>
<proteinExistence type="inferred from homology"/>
<organism evidence="3 4">
    <name type="scientific">Kribbella sancticallisti</name>
    <dbReference type="NCBI Taxonomy" id="460087"/>
    <lineage>
        <taxon>Bacteria</taxon>
        <taxon>Bacillati</taxon>
        <taxon>Actinomycetota</taxon>
        <taxon>Actinomycetes</taxon>
        <taxon>Propionibacteriales</taxon>
        <taxon>Kribbellaceae</taxon>
        <taxon>Kribbella</taxon>
    </lineage>
</organism>
<name>A0ABN2C360_9ACTN</name>
<comment type="similarity">
    <text evidence="1">Belongs to the short-chain dehydrogenases/reductases (SDR) family.</text>
</comment>
<feature type="region of interest" description="Disordered" evidence="2">
    <location>
        <begin position="19"/>
        <end position="40"/>
    </location>
</feature>